<name>A0AA40R8P1_9BURK</name>
<reference evidence="1 2" key="1">
    <citation type="submission" date="2015-11" db="EMBL/GenBank/DDBJ databases">
        <authorList>
            <person name="Sahl J."/>
            <person name="Wagner D."/>
            <person name="Keim P."/>
        </authorList>
    </citation>
    <scope>NUCLEOTIDE SEQUENCE [LARGE SCALE GENOMIC DNA]</scope>
    <source>
        <strain evidence="1 2">MSMB1157</strain>
    </source>
</reference>
<dbReference type="AlphaFoldDB" id="A0AA40R8P1"/>
<dbReference type="EMBL" id="LNJU01000003">
    <property type="protein sequence ID" value="KWZ58418.1"/>
    <property type="molecule type" value="Genomic_DNA"/>
</dbReference>
<gene>
    <name evidence="1" type="ORF">WK57_18210</name>
</gene>
<evidence type="ECO:0000313" key="2">
    <source>
        <dbReference type="Proteomes" id="UP000070119"/>
    </source>
</evidence>
<dbReference type="Proteomes" id="UP000070119">
    <property type="component" value="Unassembled WGS sequence"/>
</dbReference>
<organism evidence="1 2">
    <name type="scientific">Burkholderia ubonensis</name>
    <dbReference type="NCBI Taxonomy" id="101571"/>
    <lineage>
        <taxon>Bacteria</taxon>
        <taxon>Pseudomonadati</taxon>
        <taxon>Pseudomonadota</taxon>
        <taxon>Betaproteobacteria</taxon>
        <taxon>Burkholderiales</taxon>
        <taxon>Burkholderiaceae</taxon>
        <taxon>Burkholderia</taxon>
        <taxon>Burkholderia cepacia complex</taxon>
    </lineage>
</organism>
<protein>
    <submittedName>
        <fullName evidence="1">Uncharacterized protein</fullName>
    </submittedName>
</protein>
<evidence type="ECO:0000313" key="1">
    <source>
        <dbReference type="EMBL" id="KWZ58418.1"/>
    </source>
</evidence>
<comment type="caution">
    <text evidence="1">The sequence shown here is derived from an EMBL/GenBank/DDBJ whole genome shotgun (WGS) entry which is preliminary data.</text>
</comment>
<accession>A0AA40R8P1</accession>
<proteinExistence type="predicted"/>
<sequence length="90" mass="9874">MTVGLSEPVPFISAAMPRLLAVRVTVVDSRFRVLLTFVMPVDSEATLPFVALRLVDSEFTPLCTVLNPVKVDVDSELTLLFVALRPVDSE</sequence>